<dbReference type="Gene3D" id="3.30.565.10">
    <property type="entry name" value="Histidine kinase-like ATPase, C-terminal domain"/>
    <property type="match status" value="1"/>
</dbReference>
<dbReference type="SUPFAM" id="SSF55874">
    <property type="entry name" value="ATPase domain of HSP90 chaperone/DNA topoisomerase II/histidine kinase"/>
    <property type="match status" value="1"/>
</dbReference>
<evidence type="ECO:0000256" key="6">
    <source>
        <dbReference type="ARBA" id="ARBA00022679"/>
    </source>
</evidence>
<evidence type="ECO:0000313" key="16">
    <source>
        <dbReference type="EMBL" id="RJL30179.1"/>
    </source>
</evidence>
<evidence type="ECO:0000256" key="12">
    <source>
        <dbReference type="SAM" id="MobiDB-lite"/>
    </source>
</evidence>
<keyword evidence="5" id="KW-0597">Phosphoprotein</keyword>
<keyword evidence="17" id="KW-1185">Reference proteome</keyword>
<proteinExistence type="predicted"/>
<dbReference type="SMART" id="SM00388">
    <property type="entry name" value="HisKA"/>
    <property type="match status" value="1"/>
</dbReference>
<reference evidence="16 17" key="1">
    <citation type="submission" date="2018-09" db="EMBL/GenBank/DDBJ databases">
        <title>YIM 75507 draft genome.</title>
        <authorList>
            <person name="Tang S."/>
            <person name="Feng Y."/>
        </authorList>
    </citation>
    <scope>NUCLEOTIDE SEQUENCE [LARGE SCALE GENOMIC DNA]</scope>
    <source>
        <strain evidence="16 17">YIM 75507</strain>
    </source>
</reference>
<evidence type="ECO:0000256" key="5">
    <source>
        <dbReference type="ARBA" id="ARBA00022553"/>
    </source>
</evidence>
<dbReference type="Gene3D" id="1.10.287.130">
    <property type="match status" value="1"/>
</dbReference>
<evidence type="ECO:0000256" key="10">
    <source>
        <dbReference type="ARBA" id="ARBA00023012"/>
    </source>
</evidence>
<keyword evidence="11 13" id="KW-0472">Membrane</keyword>
<dbReference type="PANTHER" id="PTHR45436">
    <property type="entry name" value="SENSOR HISTIDINE KINASE YKOH"/>
    <property type="match status" value="1"/>
</dbReference>
<evidence type="ECO:0000256" key="9">
    <source>
        <dbReference type="ARBA" id="ARBA00022989"/>
    </source>
</evidence>
<dbReference type="SUPFAM" id="SSF158472">
    <property type="entry name" value="HAMP domain-like"/>
    <property type="match status" value="1"/>
</dbReference>
<dbReference type="EC" id="2.7.13.3" evidence="4"/>
<accession>A0A3A4ANP9</accession>
<dbReference type="GO" id="GO:0000155">
    <property type="term" value="F:phosphorelay sensor kinase activity"/>
    <property type="evidence" value="ECO:0007669"/>
    <property type="project" value="InterPro"/>
</dbReference>
<dbReference type="EMBL" id="QZEY01000010">
    <property type="protein sequence ID" value="RJL30179.1"/>
    <property type="molecule type" value="Genomic_DNA"/>
</dbReference>
<evidence type="ECO:0000256" key="3">
    <source>
        <dbReference type="ARBA" id="ARBA00004236"/>
    </source>
</evidence>
<feature type="region of interest" description="Disordered" evidence="12">
    <location>
        <begin position="1"/>
        <end position="70"/>
    </location>
</feature>
<gene>
    <name evidence="16" type="ORF">D5H75_24795</name>
</gene>
<dbReference type="SMART" id="SM00304">
    <property type="entry name" value="HAMP"/>
    <property type="match status" value="1"/>
</dbReference>
<dbReference type="CDD" id="cd00082">
    <property type="entry name" value="HisKA"/>
    <property type="match status" value="1"/>
</dbReference>
<dbReference type="SUPFAM" id="SSF47384">
    <property type="entry name" value="Homodimeric domain of signal transducing histidine kinase"/>
    <property type="match status" value="1"/>
</dbReference>
<evidence type="ECO:0000256" key="1">
    <source>
        <dbReference type="ARBA" id="ARBA00000085"/>
    </source>
</evidence>
<feature type="compositionally biased region" description="Low complexity" evidence="12">
    <location>
        <begin position="16"/>
        <end position="31"/>
    </location>
</feature>
<dbReference type="InterPro" id="IPR050428">
    <property type="entry name" value="TCS_sensor_his_kinase"/>
</dbReference>
<dbReference type="SMART" id="SM00387">
    <property type="entry name" value="HATPase_c"/>
    <property type="match status" value="1"/>
</dbReference>
<dbReference type="PROSITE" id="PS50109">
    <property type="entry name" value="HIS_KIN"/>
    <property type="match status" value="1"/>
</dbReference>
<feature type="transmembrane region" description="Helical" evidence="13">
    <location>
        <begin position="120"/>
        <end position="143"/>
    </location>
</feature>
<evidence type="ECO:0000259" key="14">
    <source>
        <dbReference type="PROSITE" id="PS50109"/>
    </source>
</evidence>
<dbReference type="InterPro" id="IPR003661">
    <property type="entry name" value="HisK_dim/P_dom"/>
</dbReference>
<dbReference type="InterPro" id="IPR036097">
    <property type="entry name" value="HisK_dim/P_sf"/>
</dbReference>
<dbReference type="Gene3D" id="6.10.340.10">
    <property type="match status" value="1"/>
</dbReference>
<feature type="compositionally biased region" description="Low complexity" evidence="12">
    <location>
        <begin position="40"/>
        <end position="66"/>
    </location>
</feature>
<dbReference type="PROSITE" id="PS50885">
    <property type="entry name" value="HAMP"/>
    <property type="match status" value="1"/>
</dbReference>
<keyword evidence="10" id="KW-0902">Two-component regulatory system</keyword>
<dbReference type="Pfam" id="PF02518">
    <property type="entry name" value="HATPase_c"/>
    <property type="match status" value="1"/>
</dbReference>
<dbReference type="InterPro" id="IPR036890">
    <property type="entry name" value="HATPase_C_sf"/>
</dbReference>
<keyword evidence="8" id="KW-0418">Kinase</keyword>
<feature type="region of interest" description="Disordered" evidence="12">
    <location>
        <begin position="392"/>
        <end position="433"/>
    </location>
</feature>
<evidence type="ECO:0000256" key="4">
    <source>
        <dbReference type="ARBA" id="ARBA00012438"/>
    </source>
</evidence>
<protein>
    <recommendedName>
        <fullName evidence="4">histidine kinase</fullName>
        <ecNumber evidence="4">2.7.13.3</ecNumber>
    </recommendedName>
</protein>
<dbReference type="Pfam" id="PF00672">
    <property type="entry name" value="HAMP"/>
    <property type="match status" value="1"/>
</dbReference>
<comment type="catalytic activity">
    <reaction evidence="1">
        <text>ATP + protein L-histidine = ADP + protein N-phospho-L-histidine.</text>
        <dbReference type="EC" id="2.7.13.3"/>
    </reaction>
</comment>
<dbReference type="PRINTS" id="PR00344">
    <property type="entry name" value="BCTRLSENSOR"/>
</dbReference>
<dbReference type="OrthoDB" id="3224230at2"/>
<keyword evidence="7 13" id="KW-0812">Transmembrane</keyword>
<evidence type="ECO:0000256" key="8">
    <source>
        <dbReference type="ARBA" id="ARBA00022777"/>
    </source>
</evidence>
<evidence type="ECO:0000259" key="15">
    <source>
        <dbReference type="PROSITE" id="PS50885"/>
    </source>
</evidence>
<dbReference type="AlphaFoldDB" id="A0A3A4ANP9"/>
<dbReference type="InterPro" id="IPR005467">
    <property type="entry name" value="His_kinase_dom"/>
</dbReference>
<dbReference type="InterPro" id="IPR003594">
    <property type="entry name" value="HATPase_dom"/>
</dbReference>
<dbReference type="InterPro" id="IPR003660">
    <property type="entry name" value="HAMP_dom"/>
</dbReference>
<name>A0A3A4ANP9_9ACTN</name>
<comment type="subcellular location">
    <subcellularLocation>
        <location evidence="3">Cell membrane</location>
    </subcellularLocation>
    <subcellularLocation>
        <location evidence="2">Membrane</location>
        <topology evidence="2">Multi-pass membrane protein</topology>
    </subcellularLocation>
</comment>
<keyword evidence="9 13" id="KW-1133">Transmembrane helix</keyword>
<dbReference type="Proteomes" id="UP000265768">
    <property type="component" value="Unassembled WGS sequence"/>
</dbReference>
<evidence type="ECO:0000256" key="7">
    <source>
        <dbReference type="ARBA" id="ARBA00022692"/>
    </source>
</evidence>
<organism evidence="16 17">
    <name type="scientific">Bailinhaonella thermotolerans</name>
    <dbReference type="NCBI Taxonomy" id="1070861"/>
    <lineage>
        <taxon>Bacteria</taxon>
        <taxon>Bacillati</taxon>
        <taxon>Actinomycetota</taxon>
        <taxon>Actinomycetes</taxon>
        <taxon>Streptosporangiales</taxon>
        <taxon>Streptosporangiaceae</taxon>
        <taxon>Bailinhaonella</taxon>
    </lineage>
</organism>
<dbReference type="InterPro" id="IPR004358">
    <property type="entry name" value="Sig_transdc_His_kin-like_C"/>
</dbReference>
<evidence type="ECO:0000256" key="2">
    <source>
        <dbReference type="ARBA" id="ARBA00004141"/>
    </source>
</evidence>
<sequence>MTETAPLARTSRDDPAAAPAAPATTPATTPAPAVPPAPTATPGTAATPDPGAAAATPAPASASPDPGLTKAYGLDPGAAAALVDGGQHAVTRQAVRVPAQLASAYKDLVAVAEQATLDRLLITSLVALAVFALLSVALAWWMAGRVLRPVHAITAAARRISVDNLSERLSLPGPRDELKELADTFDATLERLEAAVAAQRRFVANAAHELRTPLTIQRAAAEIGLADPDPDRVRRVRGELLALAARSERLIEGLLLLSTSDQGLDRREPAALDEIAAAVTAELTPVARERGVTVAFGAEPYAVEGDPVLLAHLVRNLVANAVAHNRPAGEVAVRVRPGGLEVTNTGAEISAEEVPRLFEPFHRRTPRRHVPGEGAGLGLSIVDSIARAHGASVTAEPNPGGGLAVRVEFPGRRPEPTAGGTAGPPPRGASRAR</sequence>
<dbReference type="GO" id="GO:0005886">
    <property type="term" value="C:plasma membrane"/>
    <property type="evidence" value="ECO:0007669"/>
    <property type="project" value="UniProtKB-SubCell"/>
</dbReference>
<dbReference type="PANTHER" id="PTHR45436:SF15">
    <property type="entry name" value="SENSOR HISTIDINE KINASE CUSS"/>
    <property type="match status" value="1"/>
</dbReference>
<evidence type="ECO:0000256" key="11">
    <source>
        <dbReference type="ARBA" id="ARBA00023136"/>
    </source>
</evidence>
<comment type="caution">
    <text evidence="16">The sequence shown here is derived from an EMBL/GenBank/DDBJ whole genome shotgun (WGS) entry which is preliminary data.</text>
</comment>
<feature type="domain" description="HAMP" evidence="15">
    <location>
        <begin position="144"/>
        <end position="197"/>
    </location>
</feature>
<evidence type="ECO:0000256" key="13">
    <source>
        <dbReference type="SAM" id="Phobius"/>
    </source>
</evidence>
<feature type="domain" description="Histidine kinase" evidence="14">
    <location>
        <begin position="205"/>
        <end position="413"/>
    </location>
</feature>
<dbReference type="Pfam" id="PF00512">
    <property type="entry name" value="HisKA"/>
    <property type="match status" value="1"/>
</dbReference>
<evidence type="ECO:0000313" key="17">
    <source>
        <dbReference type="Proteomes" id="UP000265768"/>
    </source>
</evidence>
<keyword evidence="6" id="KW-0808">Transferase</keyword>
<dbReference type="CDD" id="cd06225">
    <property type="entry name" value="HAMP"/>
    <property type="match status" value="1"/>
</dbReference>